<evidence type="ECO:0000256" key="1">
    <source>
        <dbReference type="SAM" id="MobiDB-lite"/>
    </source>
</evidence>
<feature type="region of interest" description="Disordered" evidence="1">
    <location>
        <begin position="209"/>
        <end position="240"/>
    </location>
</feature>
<protein>
    <submittedName>
        <fullName evidence="2">Uncharacterized protein</fullName>
    </submittedName>
</protein>
<sequence>MAFDARTDVANVMIRNAVLANNAAVFNRTTYFPSMDVNVTMAQAQGVTGHVSAPSISAKNVAPVAFEIPVPNPARDDEVYVYPMQVTLRVRAADVDRVWGTTSNKWRTIQNKFANLNATGGLKAFLDAIGPQKVVGGQTYALANVAPAADLPKYFQVRNNATDSEYYISFFMVIADMAKPTGLNDVVAVNNMFIVYDGQKNNVLVDPIYAGEPTTTTPTPTSGPTPTAGPTATPTPGSSSSSGGCSAFGFAPMALLLLAPLALLRKRG</sequence>
<keyword evidence="3" id="KW-1185">Reference proteome</keyword>
<evidence type="ECO:0000313" key="3">
    <source>
        <dbReference type="Proteomes" id="UP000005096"/>
    </source>
</evidence>
<gene>
    <name evidence="2" type="ORF">Apau_1056</name>
</gene>
<organism evidence="2 3">
    <name type="scientific">Aminomonas paucivorans DSM 12260</name>
    <dbReference type="NCBI Taxonomy" id="584708"/>
    <lineage>
        <taxon>Bacteria</taxon>
        <taxon>Thermotogati</taxon>
        <taxon>Synergistota</taxon>
        <taxon>Synergistia</taxon>
        <taxon>Synergistales</taxon>
        <taxon>Synergistaceae</taxon>
        <taxon>Aminomonas</taxon>
    </lineage>
</organism>
<dbReference type="Proteomes" id="UP000005096">
    <property type="component" value="Chromosome"/>
</dbReference>
<evidence type="ECO:0000313" key="2">
    <source>
        <dbReference type="EMBL" id="EFQ23483.1"/>
    </source>
</evidence>
<accession>E3CXB7</accession>
<dbReference type="STRING" id="584708.Apau_1056"/>
<dbReference type="InterPro" id="IPR030821">
    <property type="entry name" value="Synergist_CTERM"/>
</dbReference>
<reference evidence="2 3" key="1">
    <citation type="journal article" date="2010" name="Stand. Genomic Sci.">
        <title>Non-contiguous finished genome sequence of Aminomonas paucivorans type strain (GLU-3).</title>
        <authorList>
            <person name="Pitluck S."/>
            <person name="Yasawong M."/>
            <person name="Held B."/>
            <person name="Lapidus A."/>
            <person name="Nolan M."/>
            <person name="Copeland A."/>
            <person name="Lucas S."/>
            <person name="Del Rio T.G."/>
            <person name="Tice H."/>
            <person name="Cheng J.F."/>
            <person name="Chertkov O."/>
            <person name="Goodwin L."/>
            <person name="Tapia R."/>
            <person name="Han C."/>
            <person name="Liolios K."/>
            <person name="Ivanova N."/>
            <person name="Mavromatis K."/>
            <person name="Ovchinnikova G."/>
            <person name="Pati A."/>
            <person name="Chen A."/>
            <person name="Palaniappan K."/>
            <person name="Land M."/>
            <person name="Hauser L."/>
            <person name="Chang Y.J."/>
            <person name="Jeffries C.D."/>
            <person name="Pukall R."/>
            <person name="Spring S."/>
            <person name="Rohde M."/>
            <person name="Sikorski J."/>
            <person name="Goker M."/>
            <person name="Woyke T."/>
            <person name="Bristow J."/>
            <person name="Eisen J.A."/>
            <person name="Markowitz V."/>
            <person name="Hugenholtz P."/>
            <person name="Kyrpides N.C."/>
            <person name="Klenk H.P."/>
        </authorList>
    </citation>
    <scope>NUCLEOTIDE SEQUENCE [LARGE SCALE GENOMIC DNA]</scope>
    <source>
        <strain evidence="2 3">DSM 12260</strain>
    </source>
</reference>
<dbReference type="PaxDb" id="584708-Apau_1056"/>
<feature type="compositionally biased region" description="Low complexity" evidence="1">
    <location>
        <begin position="213"/>
        <end position="240"/>
    </location>
</feature>
<dbReference type="AlphaFoldDB" id="E3CXB7"/>
<proteinExistence type="predicted"/>
<dbReference type="HOGENOM" id="CLU_1036824_0_0_0"/>
<name>E3CXB7_9BACT</name>
<dbReference type="NCBIfam" id="TIGR04564">
    <property type="entry name" value="Synergist_CTERM"/>
    <property type="match status" value="1"/>
</dbReference>
<dbReference type="EMBL" id="CM001022">
    <property type="protein sequence ID" value="EFQ23483.1"/>
    <property type="molecule type" value="Genomic_DNA"/>
</dbReference>